<comment type="caution">
    <text evidence="1">The sequence shown here is derived from an EMBL/GenBank/DDBJ whole genome shotgun (WGS) entry which is preliminary data.</text>
</comment>
<dbReference type="EMBL" id="BLYI01000073">
    <property type="protein sequence ID" value="GFO86736.1"/>
    <property type="molecule type" value="Genomic_DNA"/>
</dbReference>
<reference evidence="1" key="1">
    <citation type="submission" date="2020-06" db="EMBL/GenBank/DDBJ databases">
        <title>Characterization of fructooligosaccharide metabolism and fructooligosaccharide-degrading enzymes in human commensal butyrate producers.</title>
        <authorList>
            <person name="Tanno H."/>
            <person name="Fujii T."/>
            <person name="Hirano K."/>
            <person name="Maeno S."/>
            <person name="Tonozuka T."/>
            <person name="Sakamoto M."/>
            <person name="Ohkuma M."/>
            <person name="Tochio T."/>
            <person name="Endo A."/>
        </authorList>
    </citation>
    <scope>NUCLEOTIDE SEQUENCE</scope>
    <source>
        <strain evidence="1">JCM 17466</strain>
    </source>
</reference>
<evidence type="ECO:0000313" key="1">
    <source>
        <dbReference type="EMBL" id="GFO86736.1"/>
    </source>
</evidence>
<dbReference type="InterPro" id="IPR023562">
    <property type="entry name" value="ClpP/TepA"/>
</dbReference>
<accession>A0A916VEG5</accession>
<gene>
    <name evidence="1" type="primary">tepA</name>
    <name evidence="1" type="ORF">ANBU17_30830</name>
</gene>
<dbReference type="Gene3D" id="3.90.226.10">
    <property type="entry name" value="2-enoyl-CoA Hydratase, Chain A, domain 1"/>
    <property type="match status" value="1"/>
</dbReference>
<organism evidence="1 2">
    <name type="scientific">Anaerostipes butyraticus</name>
    <dbReference type="NCBI Taxonomy" id="645466"/>
    <lineage>
        <taxon>Bacteria</taxon>
        <taxon>Bacillati</taxon>
        <taxon>Bacillota</taxon>
        <taxon>Clostridia</taxon>
        <taxon>Lachnospirales</taxon>
        <taxon>Lachnospiraceae</taxon>
        <taxon>Anaerostipes</taxon>
    </lineage>
</organism>
<dbReference type="SUPFAM" id="SSF52096">
    <property type="entry name" value="ClpP/crotonase"/>
    <property type="match status" value="1"/>
</dbReference>
<protein>
    <submittedName>
        <fullName evidence="1">Translocation-enhancing protein TepA</fullName>
    </submittedName>
</protein>
<name>A0A916VEG5_9FIRM</name>
<dbReference type="InterPro" id="IPR029045">
    <property type="entry name" value="ClpP/crotonase-like_dom_sf"/>
</dbReference>
<dbReference type="Pfam" id="PF00574">
    <property type="entry name" value="CLP_protease"/>
    <property type="match status" value="1"/>
</dbReference>
<dbReference type="AlphaFoldDB" id="A0A916VEG5"/>
<sequence>MREEQRDEMKETGGLDLDGIHIMTIIGEIEGHQNAAQGTKTTKYEHMIPDLARVEQDDRIRGVLILINTIGGDVECGLALAELIASLSKPTVSLVLGGSHSIGVPLAVSADYSFIVKSATMMIHPVRTGGTFIGVIQSYRNIEKIQDRITRFISDHSHMKQKEIERLMLAVGEQVKDVGTVLSGEEAVEKGLIDHLGGMKEAFAKLGELCDTASECTK</sequence>
<evidence type="ECO:0000313" key="2">
    <source>
        <dbReference type="Proteomes" id="UP000613208"/>
    </source>
</evidence>
<proteinExistence type="predicted"/>
<dbReference type="Proteomes" id="UP000613208">
    <property type="component" value="Unassembled WGS sequence"/>
</dbReference>
<keyword evidence="2" id="KW-1185">Reference proteome</keyword>
<dbReference type="RefSeq" id="WP_201312378.1">
    <property type="nucleotide sequence ID" value="NZ_BLYI01000073.1"/>
</dbReference>